<keyword evidence="2" id="KW-1185">Reference proteome</keyword>
<dbReference type="InterPro" id="IPR010237">
    <property type="entry name" value="Pyr-5-nucltdase"/>
</dbReference>
<dbReference type="SUPFAM" id="SSF56784">
    <property type="entry name" value="HAD-like"/>
    <property type="match status" value="1"/>
</dbReference>
<dbReference type="SFLD" id="SFLDG01132">
    <property type="entry name" value="C1.5.3:_5'-Nucleotidase_Like"/>
    <property type="match status" value="1"/>
</dbReference>
<dbReference type="PANTHER" id="PTHR12725:SF117">
    <property type="entry name" value="HALOACID DEHALOGENASE-LIKE HYDROLASE"/>
    <property type="match status" value="1"/>
</dbReference>
<sequence length="268" mass="30183">MAFYHPFPFPSVENRASIFLFGNFLGPCHNAAMTKIDRTPTKADFAHVTEWVFDLDNTLYPHHVNLFAQIDQNMTAYVSALLQMERDEARKLQKQYYLDHGTTLQGLMIHHGVDPNDFLEKAHAIDYSSLTAQPELGAAIKALPGRKFIFTNGSVKHAEMTAGALGILEHFDDIFDIVAAEFVPKPAQVTYDKFMALKRVETGKAAMFEDLPRNLVVPKTLGMQTVLLVPNNLEETIVEWWEQTSGDEDHIDFVTDDLAAFLARVVVD</sequence>
<dbReference type="InterPro" id="IPR023214">
    <property type="entry name" value="HAD_sf"/>
</dbReference>
<dbReference type="Gene3D" id="1.10.150.450">
    <property type="match status" value="1"/>
</dbReference>
<dbReference type="AlphaFoldDB" id="A0A4R3QYR3"/>
<dbReference type="PANTHER" id="PTHR12725">
    <property type="entry name" value="HALOACID DEHALOGENASE-LIKE HYDROLASE"/>
    <property type="match status" value="1"/>
</dbReference>
<keyword evidence="1" id="KW-0378">Hydrolase</keyword>
<dbReference type="Proteomes" id="UP000295547">
    <property type="component" value="Unassembled WGS sequence"/>
</dbReference>
<comment type="caution">
    <text evidence="1">The sequence shown here is derived from an EMBL/GenBank/DDBJ whole genome shotgun (WGS) entry which is preliminary data.</text>
</comment>
<proteinExistence type="predicted"/>
<dbReference type="SFLD" id="SFLDS00003">
    <property type="entry name" value="Haloacid_Dehalogenase"/>
    <property type="match status" value="1"/>
</dbReference>
<dbReference type="InterPro" id="IPR036412">
    <property type="entry name" value="HAD-like_sf"/>
</dbReference>
<evidence type="ECO:0000313" key="2">
    <source>
        <dbReference type="Proteomes" id="UP000295547"/>
    </source>
</evidence>
<dbReference type="CDD" id="cd02604">
    <property type="entry name" value="HAD_5NT"/>
    <property type="match status" value="1"/>
</dbReference>
<dbReference type="Pfam" id="PF00702">
    <property type="entry name" value="Hydrolase"/>
    <property type="match status" value="1"/>
</dbReference>
<protein>
    <submittedName>
        <fullName evidence="1">Putative hydrolase of the HAD superfamily</fullName>
    </submittedName>
</protein>
<dbReference type="NCBIfam" id="TIGR01993">
    <property type="entry name" value="Pyr-5-nucltdase"/>
    <property type="match status" value="1"/>
</dbReference>
<name>A0A4R3QYR3_9HYPH</name>
<organism evidence="1 2">
    <name type="scientific">Rhizobium azibense</name>
    <dbReference type="NCBI Taxonomy" id="1136135"/>
    <lineage>
        <taxon>Bacteria</taxon>
        <taxon>Pseudomonadati</taxon>
        <taxon>Pseudomonadota</taxon>
        <taxon>Alphaproteobacteria</taxon>
        <taxon>Hyphomicrobiales</taxon>
        <taxon>Rhizobiaceae</taxon>
        <taxon>Rhizobium/Agrobacterium group</taxon>
        <taxon>Rhizobium</taxon>
    </lineage>
</organism>
<dbReference type="Gene3D" id="3.40.50.1000">
    <property type="entry name" value="HAD superfamily/HAD-like"/>
    <property type="match status" value="1"/>
</dbReference>
<dbReference type="GO" id="GO:0016787">
    <property type="term" value="F:hydrolase activity"/>
    <property type="evidence" value="ECO:0007669"/>
    <property type="project" value="UniProtKB-KW"/>
</dbReference>
<evidence type="ECO:0000313" key="1">
    <source>
        <dbReference type="EMBL" id="TCU26587.1"/>
    </source>
</evidence>
<dbReference type="EMBL" id="SMBJ01000004">
    <property type="protein sequence ID" value="TCU26587.1"/>
    <property type="molecule type" value="Genomic_DNA"/>
</dbReference>
<dbReference type="SFLD" id="SFLDG01129">
    <property type="entry name" value="C1.5:_HAD__Beta-PGM__Phosphata"/>
    <property type="match status" value="1"/>
</dbReference>
<accession>A0A4R3QYR3</accession>
<gene>
    <name evidence="1" type="ORF">EV130_104199</name>
</gene>
<reference evidence="1 2" key="1">
    <citation type="submission" date="2019-03" db="EMBL/GenBank/DDBJ databases">
        <title>Genomic Encyclopedia of Type Strains, Phase IV (KMG-V): Genome sequencing to study the core and pangenomes of soil and plant-associated prokaryotes.</title>
        <authorList>
            <person name="Whitman W."/>
        </authorList>
    </citation>
    <scope>NUCLEOTIDE SEQUENCE [LARGE SCALE GENOMIC DNA]</scope>
    <source>
        <strain evidence="1 2">Gr42</strain>
    </source>
</reference>